<accession>A0A6V7HM81</accession>
<proteinExistence type="predicted"/>
<gene>
    <name evidence="3" type="ORF">MHI_LOCUS912367</name>
</gene>
<evidence type="ECO:0000313" key="4">
    <source>
        <dbReference type="Proteomes" id="UP000752696"/>
    </source>
</evidence>
<feature type="compositionally biased region" description="Polar residues" evidence="1">
    <location>
        <begin position="158"/>
        <end position="170"/>
    </location>
</feature>
<dbReference type="AlphaFoldDB" id="A0A6V7HM81"/>
<feature type="transmembrane region" description="Helical" evidence="2">
    <location>
        <begin position="70"/>
        <end position="100"/>
    </location>
</feature>
<feature type="region of interest" description="Disordered" evidence="1">
    <location>
        <begin position="158"/>
        <end position="184"/>
    </location>
</feature>
<sequence length="184" mass="21382">MCDARKAMTLIVENQTDNRGSNFNNEIKENQGKEEKSENRFYINNNNNNMIMMMIIIMTIITQKSQRRSIVLYSISLIVWHVLDALLLMILLPVVIWQWISANDRLKIILKAVVEVTLELIMWVIFAGVSVLMTTAFVLEDIYYGKNDYERSRQLMNTRNESTSSNNDTPNFLKGQSKLKIPED</sequence>
<dbReference type="Proteomes" id="UP000752696">
    <property type="component" value="Unassembled WGS sequence"/>
</dbReference>
<comment type="caution">
    <text evidence="3">The sequence shown here is derived from an EMBL/GenBank/DDBJ whole genome shotgun (WGS) entry which is preliminary data.</text>
</comment>
<keyword evidence="2" id="KW-1133">Transmembrane helix</keyword>
<organism evidence="3 4">
    <name type="scientific">Heterotrigona itama</name>
    <dbReference type="NCBI Taxonomy" id="395501"/>
    <lineage>
        <taxon>Eukaryota</taxon>
        <taxon>Metazoa</taxon>
        <taxon>Ecdysozoa</taxon>
        <taxon>Arthropoda</taxon>
        <taxon>Hexapoda</taxon>
        <taxon>Insecta</taxon>
        <taxon>Pterygota</taxon>
        <taxon>Neoptera</taxon>
        <taxon>Endopterygota</taxon>
        <taxon>Hymenoptera</taxon>
        <taxon>Apocrita</taxon>
        <taxon>Aculeata</taxon>
        <taxon>Apoidea</taxon>
        <taxon>Anthophila</taxon>
        <taxon>Apidae</taxon>
        <taxon>Heterotrigona</taxon>
    </lineage>
</organism>
<name>A0A6V7HM81_9HYME</name>
<dbReference type="OrthoDB" id="7616892at2759"/>
<reference evidence="3" key="1">
    <citation type="submission" date="2020-07" db="EMBL/GenBank/DDBJ databases">
        <authorList>
            <person name="Nazaruddin N."/>
        </authorList>
    </citation>
    <scope>NUCLEOTIDE SEQUENCE</scope>
</reference>
<dbReference type="EMBL" id="CAJDYZ010011936">
    <property type="protein sequence ID" value="CAD1480309.1"/>
    <property type="molecule type" value="Genomic_DNA"/>
</dbReference>
<evidence type="ECO:0000256" key="2">
    <source>
        <dbReference type="SAM" id="Phobius"/>
    </source>
</evidence>
<keyword evidence="2" id="KW-0812">Transmembrane</keyword>
<evidence type="ECO:0000256" key="1">
    <source>
        <dbReference type="SAM" id="MobiDB-lite"/>
    </source>
</evidence>
<evidence type="ECO:0000313" key="3">
    <source>
        <dbReference type="EMBL" id="CAD1480309.1"/>
    </source>
</evidence>
<feature type="transmembrane region" description="Helical" evidence="2">
    <location>
        <begin position="47"/>
        <end position="63"/>
    </location>
</feature>
<feature type="transmembrane region" description="Helical" evidence="2">
    <location>
        <begin position="120"/>
        <end position="144"/>
    </location>
</feature>
<keyword evidence="2" id="KW-0472">Membrane</keyword>
<keyword evidence="4" id="KW-1185">Reference proteome</keyword>
<protein>
    <submittedName>
        <fullName evidence="3">Uncharacterized protein</fullName>
    </submittedName>
</protein>